<accession>A0A5C4T6S6</accession>
<dbReference type="OrthoDB" id="11970at2"/>
<organism evidence="2 3">
    <name type="scientific">Paenibacillus hemerocallicola</name>
    <dbReference type="NCBI Taxonomy" id="1172614"/>
    <lineage>
        <taxon>Bacteria</taxon>
        <taxon>Bacillati</taxon>
        <taxon>Bacillota</taxon>
        <taxon>Bacilli</taxon>
        <taxon>Bacillales</taxon>
        <taxon>Paenibacillaceae</taxon>
        <taxon>Paenibacillus</taxon>
    </lineage>
</organism>
<evidence type="ECO:0000259" key="1">
    <source>
        <dbReference type="Pfam" id="PF09823"/>
    </source>
</evidence>
<dbReference type="InterPro" id="IPR007505">
    <property type="entry name" value="PDDEXK_7"/>
</dbReference>
<name>A0A5C4T6S6_9BACL</name>
<keyword evidence="3" id="KW-1185">Reference proteome</keyword>
<dbReference type="InterPro" id="IPR018633">
    <property type="entry name" value="DUF2357"/>
</dbReference>
<dbReference type="Pfam" id="PF09823">
    <property type="entry name" value="DUF2357"/>
    <property type="match status" value="1"/>
</dbReference>
<reference evidence="2 3" key="1">
    <citation type="submission" date="2019-05" db="EMBL/GenBank/DDBJ databases">
        <title>We sequenced the genome of Paenibacillus hemerocallicola KCTC 33185 for further insight into its adaptation and study the phylogeny of Paenibacillus.</title>
        <authorList>
            <person name="Narsing Rao M.P."/>
        </authorList>
    </citation>
    <scope>NUCLEOTIDE SEQUENCE [LARGE SCALE GENOMIC DNA]</scope>
    <source>
        <strain evidence="2 3">KCTC 33185</strain>
    </source>
</reference>
<protein>
    <submittedName>
        <fullName evidence="2">DUF2357 domain-containing protein</fullName>
    </submittedName>
</protein>
<dbReference type="EMBL" id="VDCQ01000034">
    <property type="protein sequence ID" value="TNJ64037.1"/>
    <property type="molecule type" value="Genomic_DNA"/>
</dbReference>
<dbReference type="Pfam" id="PF04411">
    <property type="entry name" value="PDDEXK_7"/>
    <property type="match status" value="1"/>
</dbReference>
<evidence type="ECO:0000313" key="3">
    <source>
        <dbReference type="Proteomes" id="UP000307943"/>
    </source>
</evidence>
<proteinExistence type="predicted"/>
<evidence type="ECO:0000313" key="2">
    <source>
        <dbReference type="EMBL" id="TNJ64037.1"/>
    </source>
</evidence>
<dbReference type="AlphaFoldDB" id="A0A5C4T6S6"/>
<dbReference type="Proteomes" id="UP000307943">
    <property type="component" value="Unassembled WGS sequence"/>
</dbReference>
<comment type="caution">
    <text evidence="2">The sequence shown here is derived from an EMBL/GenBank/DDBJ whole genome shotgun (WGS) entry which is preliminary data.</text>
</comment>
<sequence length="770" mass="90706">MASPHTGFPNTQTELLRIETNWFNLYIQGKPFHPTVETLQLHRERDEEWVEAHVQVSALAASLTVESIAMFCSERRELVPWVAGDRTYPIFYETQSYEVVIEKKQQELALGFHHDNAYIRQAIKPLGSMILSGIVNFQNEVGFTELELRCNGEAAFRLQLEIFPSKMDYKRDYQMILNDVNEQIYNLSFDFLRKTYQLTGLRDTRHQSLTEFFTILQHVFSRLVQAVERIRQAPHSKLQVENRPVEAARVRKAGKENVPFLAKRPHLLVEDAKQGLIPVGAQRYTPSHVLETKRHVDYDTAENRFVRWVLLRIQQKLKDLKIRLAQKGRAEDPQLTRKMNLMQTQLQRLLKHDFLNVGDMRHMSITLVLQMAVGYREVYRYYLMLMKGLSIQSDLFRLSMKDLALLYEYWCFLKIHHLLSQNYELLKQDIIRVNRNGLFVTLDRTQRAKMVYRNPRNGEIFTLYYNALPKGDQTPTLPQRPDNILTLKKNNATVEYKYIFDAKYRLNPAYEGTPYRRDYKQPGPEEDDINTMHRYRDAIVYRDEKEKEFERSMFGAYVLFPYHDEEEFQHHPFYRSIEKINIGAFPFLPNSTSLMEKFLDEIILDSPEKAYERSTRPRGTKEYYKNKLSGKNVLIGALSQKEQLDVTLEHRFYHTPLNNISDHKILTQIEYVALYQSIQMFGREEAGIRFFGKVAEWRVVQRKEITQIPSGRGASDELYVVFSVEAWEMRKKPILPGGNGVQRVMYTSKYLFDRVGEVGELRLVKDQPEK</sequence>
<gene>
    <name evidence="2" type="ORF">FE784_22270</name>
</gene>
<dbReference type="RefSeq" id="WP_139604441.1">
    <property type="nucleotide sequence ID" value="NZ_VDCQ01000034.1"/>
</dbReference>
<feature type="domain" description="DUF2357" evidence="1">
    <location>
        <begin position="133"/>
        <end position="382"/>
    </location>
</feature>